<evidence type="ECO:0000313" key="1">
    <source>
        <dbReference type="EMBL" id="KAK7880496.1"/>
    </source>
</evidence>
<comment type="caution">
    <text evidence="1">The sequence shown here is derived from an EMBL/GenBank/DDBJ whole genome shotgun (WGS) entry which is preliminary data.</text>
</comment>
<dbReference type="AlphaFoldDB" id="A0AAW0MMT3"/>
<organism evidence="1 2">
    <name type="scientific">Mugilogobius chulae</name>
    <name type="common">yellowstripe goby</name>
    <dbReference type="NCBI Taxonomy" id="88201"/>
    <lineage>
        <taxon>Eukaryota</taxon>
        <taxon>Metazoa</taxon>
        <taxon>Chordata</taxon>
        <taxon>Craniata</taxon>
        <taxon>Vertebrata</taxon>
        <taxon>Euteleostomi</taxon>
        <taxon>Actinopterygii</taxon>
        <taxon>Neopterygii</taxon>
        <taxon>Teleostei</taxon>
        <taxon>Neoteleostei</taxon>
        <taxon>Acanthomorphata</taxon>
        <taxon>Gobiaria</taxon>
        <taxon>Gobiiformes</taxon>
        <taxon>Gobioidei</taxon>
        <taxon>Gobiidae</taxon>
        <taxon>Gobionellinae</taxon>
        <taxon>Mugilogobius</taxon>
    </lineage>
</organism>
<reference evidence="2" key="1">
    <citation type="submission" date="2024-04" db="EMBL/GenBank/DDBJ databases">
        <title>Salinicola lusitanus LLJ914,a marine bacterium isolated from the Okinawa Trough.</title>
        <authorList>
            <person name="Li J."/>
        </authorList>
    </citation>
    <scope>NUCLEOTIDE SEQUENCE [LARGE SCALE GENOMIC DNA]</scope>
</reference>
<feature type="non-terminal residue" evidence="1">
    <location>
        <position position="1"/>
    </location>
</feature>
<accession>A0AAW0MMT3</accession>
<name>A0AAW0MMT3_9GOBI</name>
<sequence length="72" mass="7878">TSVQESVLGQERMHCTVDKFEWCSWAENGSEVKHPVNSEEVAQSGSFSARLFLPVEQGCSNGNPRAKGGPLR</sequence>
<feature type="non-terminal residue" evidence="1">
    <location>
        <position position="72"/>
    </location>
</feature>
<keyword evidence="2" id="KW-1185">Reference proteome</keyword>
<dbReference type="EMBL" id="JBBPFD010000089">
    <property type="protein sequence ID" value="KAK7880496.1"/>
    <property type="molecule type" value="Genomic_DNA"/>
</dbReference>
<protein>
    <submittedName>
        <fullName evidence="1">Uncharacterized protein</fullName>
    </submittedName>
</protein>
<dbReference type="Proteomes" id="UP001460270">
    <property type="component" value="Unassembled WGS sequence"/>
</dbReference>
<evidence type="ECO:0000313" key="2">
    <source>
        <dbReference type="Proteomes" id="UP001460270"/>
    </source>
</evidence>
<gene>
    <name evidence="1" type="ORF">WMY93_032867</name>
</gene>
<proteinExistence type="predicted"/>